<dbReference type="AlphaFoldDB" id="A0A561TLJ9"/>
<protein>
    <submittedName>
        <fullName evidence="1">Uncharacterized protein</fullName>
    </submittedName>
</protein>
<name>A0A561TLJ9_9ACTN</name>
<organism evidence="1 2">
    <name type="scientific">Streptomyces capillispiralis</name>
    <dbReference type="NCBI Taxonomy" id="68182"/>
    <lineage>
        <taxon>Bacteria</taxon>
        <taxon>Bacillati</taxon>
        <taxon>Actinomycetota</taxon>
        <taxon>Actinomycetes</taxon>
        <taxon>Kitasatosporales</taxon>
        <taxon>Streptomycetaceae</taxon>
        <taxon>Streptomyces</taxon>
    </lineage>
</organism>
<keyword evidence="2" id="KW-1185">Reference proteome</keyword>
<comment type="caution">
    <text evidence="1">The sequence shown here is derived from an EMBL/GenBank/DDBJ whole genome shotgun (WGS) entry which is preliminary data.</text>
</comment>
<evidence type="ECO:0000313" key="2">
    <source>
        <dbReference type="Proteomes" id="UP000316603"/>
    </source>
</evidence>
<proteinExistence type="predicted"/>
<evidence type="ECO:0000313" key="1">
    <source>
        <dbReference type="EMBL" id="TWF87920.1"/>
    </source>
</evidence>
<dbReference type="RefSeq" id="WP_167531650.1">
    <property type="nucleotide sequence ID" value="NZ_BNCE01000017.1"/>
</dbReference>
<sequence length="57" mass="6668">MADTIQDAFPAFTARGACKYLQGSAARLVTFRRADLASIRETQFRKTREWPEEREFR</sequence>
<dbReference type="Proteomes" id="UP000316603">
    <property type="component" value="Unassembled WGS sequence"/>
</dbReference>
<dbReference type="EMBL" id="VIWV01000001">
    <property type="protein sequence ID" value="TWF87920.1"/>
    <property type="molecule type" value="Genomic_DNA"/>
</dbReference>
<gene>
    <name evidence="1" type="ORF">FHX78_114938</name>
</gene>
<reference evidence="1 2" key="1">
    <citation type="submission" date="2019-06" db="EMBL/GenBank/DDBJ databases">
        <title>Sequencing the genomes of 1000 actinobacteria strains.</title>
        <authorList>
            <person name="Klenk H.-P."/>
        </authorList>
    </citation>
    <scope>NUCLEOTIDE SEQUENCE [LARGE SCALE GENOMIC DNA]</scope>
    <source>
        <strain evidence="1 2">DSM 41695</strain>
    </source>
</reference>
<accession>A0A561TLJ9</accession>